<dbReference type="SUPFAM" id="SSF82171">
    <property type="entry name" value="DPP6 N-terminal domain-like"/>
    <property type="match status" value="1"/>
</dbReference>
<dbReference type="Gene3D" id="2.80.10.50">
    <property type="match status" value="2"/>
</dbReference>
<organism evidence="2 3">
    <name type="scientific">Pendulispora brunnea</name>
    <dbReference type="NCBI Taxonomy" id="2905690"/>
    <lineage>
        <taxon>Bacteria</taxon>
        <taxon>Pseudomonadati</taxon>
        <taxon>Myxococcota</taxon>
        <taxon>Myxococcia</taxon>
        <taxon>Myxococcales</taxon>
        <taxon>Sorangiineae</taxon>
        <taxon>Pendulisporaceae</taxon>
        <taxon>Pendulispora</taxon>
    </lineage>
</organism>
<dbReference type="PROSITE" id="PS51257">
    <property type="entry name" value="PROKAR_LIPOPROTEIN"/>
    <property type="match status" value="1"/>
</dbReference>
<dbReference type="Proteomes" id="UP001379533">
    <property type="component" value="Chromosome"/>
</dbReference>
<proteinExistence type="predicted"/>
<feature type="region of interest" description="Disordered" evidence="1">
    <location>
        <begin position="35"/>
        <end position="64"/>
    </location>
</feature>
<dbReference type="EMBL" id="CP089982">
    <property type="protein sequence ID" value="WXA99305.1"/>
    <property type="molecule type" value="Genomic_DNA"/>
</dbReference>
<sequence>MKTSRARTFRGGIALGLLSCAFVAACSTLLGVDDLPPRSPTADGGPDARRDGDSGNLGAAGTLDPTFGRQGIGTLSMPFPSRFVAVIADGDDLLLLVATEQPSLHVFRCTGDGVCDAAHPATLFSEQGSGTQLVATAELAPAGDGLLVYFKAITPEVPGTSTNVAKVARDGGVRVLVQQTSTSIALPQGAITASPSRIVTVDPTIDSNGSTLALHAFLEDGGADPGFGRQGTVSVGTASSAEVAGAVMRADGQIVVAGSQDSARAPLWLRFHADGGLDTAFGEDGGVGGIFVTRTEALWADDAGYLLGATRNDARGLLVRLAANGRLDPSHWDGGIFQFPSFATQELAVAHVNVIASQPDGRILALATAHRTLGNDVAVLARVGPDGLDATFGHNGMTPIAEAPMGPQSLTVQRDGKPVVVWVERDGSVRLARYLVK</sequence>
<protein>
    <submittedName>
        <fullName evidence="2">Uncharacterized protein</fullName>
    </submittedName>
</protein>
<evidence type="ECO:0000256" key="1">
    <source>
        <dbReference type="SAM" id="MobiDB-lite"/>
    </source>
</evidence>
<dbReference type="Pfam" id="PF17164">
    <property type="entry name" value="DUF5122"/>
    <property type="match status" value="2"/>
</dbReference>
<gene>
    <name evidence="2" type="ORF">LZC95_21100</name>
</gene>
<keyword evidence="3" id="KW-1185">Reference proteome</keyword>
<accession>A0ABZ2KQI3</accession>
<dbReference type="InterPro" id="IPR013431">
    <property type="entry name" value="Delta_60_rpt"/>
</dbReference>
<dbReference type="NCBIfam" id="TIGR02608">
    <property type="entry name" value="delta_60_rpt"/>
    <property type="match status" value="3"/>
</dbReference>
<dbReference type="RefSeq" id="WP_394849939.1">
    <property type="nucleotide sequence ID" value="NZ_CP089982.1"/>
</dbReference>
<reference evidence="2 3" key="1">
    <citation type="submission" date="2021-12" db="EMBL/GenBank/DDBJ databases">
        <title>Discovery of the Pendulisporaceae a myxobacterial family with distinct sporulation behavior and unique specialized metabolism.</title>
        <authorList>
            <person name="Garcia R."/>
            <person name="Popoff A."/>
            <person name="Bader C.D."/>
            <person name="Loehr J."/>
            <person name="Walesch S."/>
            <person name="Walt C."/>
            <person name="Boldt J."/>
            <person name="Bunk B."/>
            <person name="Haeckl F.J.F.P.J."/>
            <person name="Gunesch A.P."/>
            <person name="Birkelbach J."/>
            <person name="Nuebel U."/>
            <person name="Pietschmann T."/>
            <person name="Bach T."/>
            <person name="Mueller R."/>
        </authorList>
    </citation>
    <scope>NUCLEOTIDE SEQUENCE [LARGE SCALE GENOMIC DNA]</scope>
    <source>
        <strain evidence="2 3">MSr12523</strain>
    </source>
</reference>
<evidence type="ECO:0000313" key="2">
    <source>
        <dbReference type="EMBL" id="WXA99305.1"/>
    </source>
</evidence>
<name>A0ABZ2KQI3_9BACT</name>
<evidence type="ECO:0000313" key="3">
    <source>
        <dbReference type="Proteomes" id="UP001379533"/>
    </source>
</evidence>